<accession>A0A7V5PMR9</accession>
<gene>
    <name evidence="1" type="primary">sprA</name>
    <name evidence="1" type="ORF">ENJ89_00580</name>
</gene>
<dbReference type="Proteomes" id="UP000886124">
    <property type="component" value="Unassembled WGS sequence"/>
</dbReference>
<evidence type="ECO:0000313" key="1">
    <source>
        <dbReference type="EMBL" id="HHJ51662.1"/>
    </source>
</evidence>
<name>A0A7V5PMR9_CALAY</name>
<organism evidence="1">
    <name type="scientific">Caldithrix abyssi</name>
    <dbReference type="NCBI Taxonomy" id="187145"/>
    <lineage>
        <taxon>Bacteria</taxon>
        <taxon>Pseudomonadati</taxon>
        <taxon>Calditrichota</taxon>
        <taxon>Calditrichia</taxon>
        <taxon>Calditrichales</taxon>
        <taxon>Calditrichaceae</taxon>
        <taxon>Caldithrix</taxon>
    </lineage>
</organism>
<comment type="caution">
    <text evidence="1">The sequence shown here is derived from an EMBL/GenBank/DDBJ whole genome shotgun (WGS) entry which is preliminary data.</text>
</comment>
<dbReference type="AlphaFoldDB" id="A0A7V5PMR9"/>
<sequence length="609" mass="68512">MPPPPRVVPIFQPKVYGMERFAQDSTLFHLKPSIYRRTVTLDSSARFISIREAIDQTEFYLPAVLDLDTYVKMRLAFDLREQWKASLIKLFRNKVERSSGAIQLDIPLRFKSKTFTRIFGSDRIGLRVTGNISFDLSGRTEKRSGSAVTALESRNTFSPRFKQTQQFTVEGKIGDKVTVSVEQNSEATVDIENTLKLRYDGDEDEIVQKIEAGNISLSLPSTKYVIFGGSNKGLFGLKSQLQMGDLYFTAIASLEKGQQQELSISGGSSESKTTIKDYDFIKNRYFFADMFYHDRFEDGLKDDPQTFAYVAGTEILQLEVWISANISDNDAQRGVAVLNPYDYLDENLEYKNIDLDTIETRTGKVETGYFKPLNYGTDYTFDKYRGFIVLNQAVENNAVLAIAYATANMLADPNTPAVGTLRETLADSNQAVVLKLIKPRAMNPTDEYKETWPLMMRNVYSLGGTNIQKEGFELRLENNIKGDHATYPAGSDRSYLNLLELDLLDANGEPIEGGDEKIDPNPYIIDFANGILIFPALQPFDPPEGSRFHGRLPESDLVKIYNVANPDTRAMLDNHKFDMIVTSKSTKSTFDLGFYVLEGSEVITLGGKT</sequence>
<dbReference type="NCBIfam" id="TIGR04189">
    <property type="entry name" value="surface_SprA"/>
    <property type="match status" value="1"/>
</dbReference>
<dbReference type="EMBL" id="DROD01000036">
    <property type="protein sequence ID" value="HHJ51662.1"/>
    <property type="molecule type" value="Genomic_DNA"/>
</dbReference>
<protein>
    <submittedName>
        <fullName evidence="1">Cell surface protein SprA</fullName>
    </submittedName>
</protein>
<proteinExistence type="predicted"/>
<dbReference type="InterPro" id="IPR026377">
    <property type="entry name" value="Cell_surface_SprA"/>
</dbReference>
<feature type="non-terminal residue" evidence="1">
    <location>
        <position position="609"/>
    </location>
</feature>
<reference evidence="1" key="1">
    <citation type="journal article" date="2020" name="mSystems">
        <title>Genome- and Community-Level Interaction Insights into Carbon Utilization and Element Cycling Functions of Hydrothermarchaeota in Hydrothermal Sediment.</title>
        <authorList>
            <person name="Zhou Z."/>
            <person name="Liu Y."/>
            <person name="Xu W."/>
            <person name="Pan J."/>
            <person name="Luo Z.H."/>
            <person name="Li M."/>
        </authorList>
    </citation>
    <scope>NUCLEOTIDE SEQUENCE [LARGE SCALE GENOMIC DNA]</scope>
    <source>
        <strain evidence="1">HyVt-527</strain>
    </source>
</reference>